<evidence type="ECO:0008006" key="2">
    <source>
        <dbReference type="Google" id="ProtNLM"/>
    </source>
</evidence>
<evidence type="ECO:0000313" key="1">
    <source>
        <dbReference type="EMBL" id="EMJ5133938.1"/>
    </source>
</evidence>
<name>A0AAI9GE62_PROST</name>
<dbReference type="PROSITE" id="PS51257">
    <property type="entry name" value="PROKAR_LIPOPROTEIN"/>
    <property type="match status" value="1"/>
</dbReference>
<dbReference type="AlphaFoldDB" id="A0AAI9GE62"/>
<organism evidence="1">
    <name type="scientific">Providencia stuartii</name>
    <dbReference type="NCBI Taxonomy" id="588"/>
    <lineage>
        <taxon>Bacteria</taxon>
        <taxon>Pseudomonadati</taxon>
        <taxon>Pseudomonadota</taxon>
        <taxon>Gammaproteobacteria</taxon>
        <taxon>Enterobacterales</taxon>
        <taxon>Morganellaceae</taxon>
        <taxon>Providencia</taxon>
    </lineage>
</organism>
<gene>
    <name evidence="1" type="ORF">RG298_001648</name>
</gene>
<accession>A0AAI9GE62</accession>
<sequence length="127" mass="13935">MNKVLIICAAIALLAGCGEKGTTYTCDINSELNDMALSMKGAKSFPKGTTTTKIVLNDNVITIPSLGKDGYKSNIMKEVQSDDEVKHLKKGDLIYDNQDVTEVFLNSTNEVVIIHGSKWMQEFSNCK</sequence>
<comment type="caution">
    <text evidence="1">The sequence shown here is derived from an EMBL/GenBank/DDBJ whole genome shotgun (WGS) entry which is preliminary data.</text>
</comment>
<dbReference type="EMBL" id="ABMABF030000005">
    <property type="protein sequence ID" value="EMJ5133938.1"/>
    <property type="molecule type" value="Genomic_DNA"/>
</dbReference>
<proteinExistence type="predicted"/>
<protein>
    <recommendedName>
        <fullName evidence="2">Lipoprotein</fullName>
    </recommendedName>
</protein>
<reference evidence="1" key="1">
    <citation type="submission" date="2024-02" db="EMBL/GenBank/DDBJ databases">
        <authorList>
            <consortium name="Clinical and Environmental Microbiology Branch: Whole genome sequencing antimicrobial resistance pathogens in the healthcare setting"/>
        </authorList>
    </citation>
    <scope>NUCLEOTIDE SEQUENCE</scope>
    <source>
        <strain evidence="1">2021GO-0154</strain>
    </source>
</reference>